<evidence type="ECO:0000256" key="2">
    <source>
        <dbReference type="ARBA" id="ARBA00022741"/>
    </source>
</evidence>
<keyword evidence="3" id="KW-0067">ATP-binding</keyword>
<evidence type="ECO:0000256" key="4">
    <source>
        <dbReference type="ARBA" id="ARBA00022917"/>
    </source>
</evidence>
<dbReference type="SUPFAM" id="SSF55681">
    <property type="entry name" value="Class II aaRS and biotin synthetases"/>
    <property type="match status" value="1"/>
</dbReference>
<comment type="caution">
    <text evidence="7">The sequence shown here is derived from an EMBL/GenBank/DDBJ whole genome shotgun (WGS) entry which is preliminary data.</text>
</comment>
<evidence type="ECO:0000259" key="6">
    <source>
        <dbReference type="PROSITE" id="PS50862"/>
    </source>
</evidence>
<dbReference type="GO" id="GO:0006421">
    <property type="term" value="P:asparaginyl-tRNA aminoacylation"/>
    <property type="evidence" value="ECO:0007669"/>
    <property type="project" value="TreeGrafter"/>
</dbReference>
<accession>A0A0G0I6V7</accession>
<organism evidence="7 8">
    <name type="scientific">Candidatus Shapirobacteria bacterium GW2011_GWE1_38_10</name>
    <dbReference type="NCBI Taxonomy" id="1618488"/>
    <lineage>
        <taxon>Bacteria</taxon>
        <taxon>Candidatus Shapironibacteriota</taxon>
    </lineage>
</organism>
<dbReference type="GO" id="GO:0004812">
    <property type="term" value="F:aminoacyl-tRNA ligase activity"/>
    <property type="evidence" value="ECO:0007669"/>
    <property type="project" value="UniProtKB-KW"/>
</dbReference>
<dbReference type="AlphaFoldDB" id="A0A0G0I6V7"/>
<dbReference type="InterPro" id="IPR045864">
    <property type="entry name" value="aa-tRNA-synth_II/BPL/LPL"/>
</dbReference>
<protein>
    <recommendedName>
        <fullName evidence="6">Aminoacyl-transfer RNA synthetases class-II family profile domain-containing protein</fullName>
    </recommendedName>
</protein>
<keyword evidence="5" id="KW-0030">Aminoacyl-tRNA synthetase</keyword>
<dbReference type="EMBL" id="LBTX01000007">
    <property type="protein sequence ID" value="KKQ50272.1"/>
    <property type="molecule type" value="Genomic_DNA"/>
</dbReference>
<evidence type="ECO:0000256" key="5">
    <source>
        <dbReference type="ARBA" id="ARBA00023146"/>
    </source>
</evidence>
<dbReference type="Pfam" id="PF00152">
    <property type="entry name" value="tRNA-synt_2"/>
    <property type="match status" value="1"/>
</dbReference>
<proteinExistence type="predicted"/>
<evidence type="ECO:0000256" key="3">
    <source>
        <dbReference type="ARBA" id="ARBA00022840"/>
    </source>
</evidence>
<dbReference type="GO" id="GO:0005524">
    <property type="term" value="F:ATP binding"/>
    <property type="evidence" value="ECO:0007669"/>
    <property type="project" value="UniProtKB-KW"/>
</dbReference>
<dbReference type="PATRIC" id="fig|1618488.3.peg.407"/>
<dbReference type="Gene3D" id="3.30.930.10">
    <property type="entry name" value="Bira Bifunctional Protein, Domain 2"/>
    <property type="match status" value="1"/>
</dbReference>
<dbReference type="PANTHER" id="PTHR22594">
    <property type="entry name" value="ASPARTYL/LYSYL-TRNA SYNTHETASE"/>
    <property type="match status" value="1"/>
</dbReference>
<keyword evidence="4" id="KW-0648">Protein biosynthesis</keyword>
<feature type="domain" description="Aminoacyl-transfer RNA synthetases class-II family profile" evidence="6">
    <location>
        <begin position="106"/>
        <end position="328"/>
    </location>
</feature>
<gene>
    <name evidence="7" type="ORF">US68_C0007G0035</name>
</gene>
<evidence type="ECO:0000256" key="1">
    <source>
        <dbReference type="ARBA" id="ARBA00022598"/>
    </source>
</evidence>
<sequence>MTVKAPRSWTNLDSHYQKVLESRWYKSLCIIQDEFTRATSDFYREKGIRFFHFPITTGSISSPMGLGSDSTPVKIQIDGVETYLADSMQFFLEYACRLNKEGAYYIAPSFRGEKADKRHLSQFLHSEAEIPGGLDDVIELCQNYLSYLVNHLLSKCEKEIVDIAGDVNHLTNFLEIAKSIPRCTFDEAVKILDNSPLYVTDNGMFRTINSAGEKQLIGHFNGYVWLTNFDHMAVPFYQKFDPKDETKALNADLLMGIGETIGSGQRHSNGEEVKKALNIHDVDKKPYEWYIYMKEKYPIQTSGFGMGIERFILWLLKHDDIRDCQLLPRFNGIESAF</sequence>
<evidence type="ECO:0000313" key="7">
    <source>
        <dbReference type="EMBL" id="KKQ50272.1"/>
    </source>
</evidence>
<reference evidence="7 8" key="1">
    <citation type="journal article" date="2015" name="Nature">
        <title>rRNA introns, odd ribosomes, and small enigmatic genomes across a large radiation of phyla.</title>
        <authorList>
            <person name="Brown C.T."/>
            <person name="Hug L.A."/>
            <person name="Thomas B.C."/>
            <person name="Sharon I."/>
            <person name="Castelle C.J."/>
            <person name="Singh A."/>
            <person name="Wilkins M.J."/>
            <person name="Williams K.H."/>
            <person name="Banfield J.F."/>
        </authorList>
    </citation>
    <scope>NUCLEOTIDE SEQUENCE [LARGE SCALE GENOMIC DNA]</scope>
</reference>
<dbReference type="PANTHER" id="PTHR22594:SF34">
    <property type="entry name" value="ASPARAGINE--TRNA LIGASE, MITOCHONDRIAL-RELATED"/>
    <property type="match status" value="1"/>
</dbReference>
<name>A0A0G0I6V7_9BACT</name>
<dbReference type="InterPro" id="IPR006195">
    <property type="entry name" value="aa-tRNA-synth_II"/>
</dbReference>
<evidence type="ECO:0000313" key="8">
    <source>
        <dbReference type="Proteomes" id="UP000034231"/>
    </source>
</evidence>
<dbReference type="InterPro" id="IPR004364">
    <property type="entry name" value="Aa-tRNA-synt_II"/>
</dbReference>
<keyword evidence="2" id="KW-0547">Nucleotide-binding</keyword>
<keyword evidence="1" id="KW-0436">Ligase</keyword>
<dbReference type="Proteomes" id="UP000034231">
    <property type="component" value="Unassembled WGS sequence"/>
</dbReference>
<dbReference type="PROSITE" id="PS50862">
    <property type="entry name" value="AA_TRNA_LIGASE_II"/>
    <property type="match status" value="1"/>
</dbReference>